<feature type="domain" description="Membrane anchor Opy2 N-terminal" evidence="3">
    <location>
        <begin position="19"/>
        <end position="54"/>
    </location>
</feature>
<evidence type="ECO:0000313" key="4">
    <source>
        <dbReference type="EMBL" id="RPB27844.1"/>
    </source>
</evidence>
<feature type="compositionally biased region" description="Basic and acidic residues" evidence="1">
    <location>
        <begin position="293"/>
        <end position="306"/>
    </location>
</feature>
<dbReference type="InterPro" id="IPR018571">
    <property type="entry name" value="Membrane_anchor_Opy2_N"/>
</dbReference>
<evidence type="ECO:0000256" key="2">
    <source>
        <dbReference type="SAM" id="Phobius"/>
    </source>
</evidence>
<feature type="region of interest" description="Disordered" evidence="1">
    <location>
        <begin position="395"/>
        <end position="422"/>
    </location>
</feature>
<keyword evidence="5" id="KW-1185">Reference proteome</keyword>
<evidence type="ECO:0000256" key="1">
    <source>
        <dbReference type="SAM" id="MobiDB-lite"/>
    </source>
</evidence>
<feature type="region of interest" description="Disordered" evidence="1">
    <location>
        <begin position="293"/>
        <end position="320"/>
    </location>
</feature>
<organism evidence="4 5">
    <name type="scientific">Terfezia boudieri ATCC MYA-4762</name>
    <dbReference type="NCBI Taxonomy" id="1051890"/>
    <lineage>
        <taxon>Eukaryota</taxon>
        <taxon>Fungi</taxon>
        <taxon>Dikarya</taxon>
        <taxon>Ascomycota</taxon>
        <taxon>Pezizomycotina</taxon>
        <taxon>Pezizomycetes</taxon>
        <taxon>Pezizales</taxon>
        <taxon>Pezizaceae</taxon>
        <taxon>Terfezia</taxon>
    </lineage>
</organism>
<name>A0A3N4LY65_9PEZI</name>
<protein>
    <recommendedName>
        <fullName evidence="3">Membrane anchor Opy2 N-terminal domain-containing protein</fullName>
    </recommendedName>
</protein>
<dbReference type="NCBIfam" id="TIGR01167">
    <property type="entry name" value="LPXTG_anchor"/>
    <property type="match status" value="1"/>
</dbReference>
<sequence length="422" mass="44027">MAIVTPVHAFGSAIFRRDCVQCPEVMGGGCGTCLATQVCTFTLQTCTQCAEAKCISVNSSGTGNTPNTGSSGSSAGPIAGGVIGGFAVLGLLGFFFWRHKSKKQKEREATAEKEASSGSSRAARASTHTVASISSTTTRASNVIQIGYLPGVMNRSAPSTPGQFIPPVPPLPGHGVPEIRYPQSPDQGTFFSADDILRASVYTTGDHDPRASVATTIYRNNAIVSPVAANVVRLGKAAVVTVKGGPSAVTTPQLGNAPPVPAVDLSQYDKATVPPSPAFSVGSTFLNKMNEKTMGAKEEQGKDHSNRLSVPRRQVAGRTVTAEAVVVESSVWEEESSDDENEPDHRRRTLGSEMMSDLDSPFSDTASFSDMPLPAGSGLPPLVTSAVRRVSVSKGKEWERENGDLSVSSTSIRGKSVGVLGG</sequence>
<feature type="region of interest" description="Disordered" evidence="1">
    <location>
        <begin position="352"/>
        <end position="381"/>
    </location>
</feature>
<evidence type="ECO:0000259" key="3">
    <source>
        <dbReference type="Pfam" id="PF09463"/>
    </source>
</evidence>
<dbReference type="InParanoid" id="A0A3N4LY65"/>
<evidence type="ECO:0000313" key="5">
    <source>
        <dbReference type="Proteomes" id="UP000267821"/>
    </source>
</evidence>
<dbReference type="OrthoDB" id="2402916at2759"/>
<dbReference type="AlphaFoldDB" id="A0A3N4LY65"/>
<feature type="compositionally biased region" description="Low complexity" evidence="1">
    <location>
        <begin position="116"/>
        <end position="132"/>
    </location>
</feature>
<keyword evidence="2" id="KW-0812">Transmembrane</keyword>
<dbReference type="Proteomes" id="UP000267821">
    <property type="component" value="Unassembled WGS sequence"/>
</dbReference>
<feature type="compositionally biased region" description="Basic and acidic residues" evidence="1">
    <location>
        <begin position="105"/>
        <end position="115"/>
    </location>
</feature>
<dbReference type="Pfam" id="PF09463">
    <property type="entry name" value="Opy2"/>
    <property type="match status" value="1"/>
</dbReference>
<dbReference type="STRING" id="1051890.A0A3N4LY65"/>
<keyword evidence="2" id="KW-1133">Transmembrane helix</keyword>
<dbReference type="CDD" id="cd12087">
    <property type="entry name" value="TM_EGFR-like"/>
    <property type="match status" value="1"/>
</dbReference>
<gene>
    <name evidence="4" type="ORF">L211DRAFT_468281</name>
</gene>
<feature type="region of interest" description="Disordered" evidence="1">
    <location>
        <begin position="105"/>
        <end position="134"/>
    </location>
</feature>
<accession>A0A3N4LY65</accession>
<reference evidence="4 5" key="1">
    <citation type="journal article" date="2018" name="Nat. Ecol. Evol.">
        <title>Pezizomycetes genomes reveal the molecular basis of ectomycorrhizal truffle lifestyle.</title>
        <authorList>
            <person name="Murat C."/>
            <person name="Payen T."/>
            <person name="Noel B."/>
            <person name="Kuo A."/>
            <person name="Morin E."/>
            <person name="Chen J."/>
            <person name="Kohler A."/>
            <person name="Krizsan K."/>
            <person name="Balestrini R."/>
            <person name="Da Silva C."/>
            <person name="Montanini B."/>
            <person name="Hainaut M."/>
            <person name="Levati E."/>
            <person name="Barry K.W."/>
            <person name="Belfiori B."/>
            <person name="Cichocki N."/>
            <person name="Clum A."/>
            <person name="Dockter R.B."/>
            <person name="Fauchery L."/>
            <person name="Guy J."/>
            <person name="Iotti M."/>
            <person name="Le Tacon F."/>
            <person name="Lindquist E.A."/>
            <person name="Lipzen A."/>
            <person name="Malagnac F."/>
            <person name="Mello A."/>
            <person name="Molinier V."/>
            <person name="Miyauchi S."/>
            <person name="Poulain J."/>
            <person name="Riccioni C."/>
            <person name="Rubini A."/>
            <person name="Sitrit Y."/>
            <person name="Splivallo R."/>
            <person name="Traeger S."/>
            <person name="Wang M."/>
            <person name="Zifcakova L."/>
            <person name="Wipf D."/>
            <person name="Zambonelli A."/>
            <person name="Paolocci F."/>
            <person name="Nowrousian M."/>
            <person name="Ottonello S."/>
            <person name="Baldrian P."/>
            <person name="Spatafora J.W."/>
            <person name="Henrissat B."/>
            <person name="Nagy L.G."/>
            <person name="Aury J.M."/>
            <person name="Wincker P."/>
            <person name="Grigoriev I.V."/>
            <person name="Bonfante P."/>
            <person name="Martin F.M."/>
        </authorList>
    </citation>
    <scope>NUCLEOTIDE SEQUENCE [LARGE SCALE GENOMIC DNA]</scope>
    <source>
        <strain evidence="4 5">ATCC MYA-4762</strain>
    </source>
</reference>
<dbReference type="EMBL" id="ML121530">
    <property type="protein sequence ID" value="RPB27844.1"/>
    <property type="molecule type" value="Genomic_DNA"/>
</dbReference>
<proteinExistence type="predicted"/>
<feature type="transmembrane region" description="Helical" evidence="2">
    <location>
        <begin position="78"/>
        <end position="97"/>
    </location>
</feature>
<keyword evidence="2" id="KW-0472">Membrane</keyword>